<dbReference type="Gene3D" id="4.10.240.10">
    <property type="entry name" value="Zn(2)-C6 fungal-type DNA-binding domain"/>
    <property type="match status" value="1"/>
</dbReference>
<dbReference type="GO" id="GO:0000981">
    <property type="term" value="F:DNA-binding transcription factor activity, RNA polymerase II-specific"/>
    <property type="evidence" value="ECO:0007669"/>
    <property type="project" value="InterPro"/>
</dbReference>
<dbReference type="InterPro" id="IPR001138">
    <property type="entry name" value="Zn2Cys6_DnaBD"/>
</dbReference>
<gene>
    <name evidence="3" type="ORF">JDV02_008916</name>
</gene>
<dbReference type="KEGG" id="ptkz:JDV02_008916"/>
<dbReference type="AlphaFoldDB" id="A0A9Q8VF69"/>
<evidence type="ECO:0000259" key="2">
    <source>
        <dbReference type="PROSITE" id="PS50048"/>
    </source>
</evidence>
<dbReference type="InterPro" id="IPR053178">
    <property type="entry name" value="Osmoadaptation_assoc"/>
</dbReference>
<accession>A0A9Q8VF69</accession>
<dbReference type="SMART" id="SM00066">
    <property type="entry name" value="GAL4"/>
    <property type="match status" value="1"/>
</dbReference>
<evidence type="ECO:0000256" key="1">
    <source>
        <dbReference type="ARBA" id="ARBA00023242"/>
    </source>
</evidence>
<dbReference type="InterPro" id="IPR036864">
    <property type="entry name" value="Zn2-C6_fun-type_DNA-bd_sf"/>
</dbReference>
<organism evidence="3 4">
    <name type="scientific">Purpureocillium takamizusanense</name>
    <dbReference type="NCBI Taxonomy" id="2060973"/>
    <lineage>
        <taxon>Eukaryota</taxon>
        <taxon>Fungi</taxon>
        <taxon>Dikarya</taxon>
        <taxon>Ascomycota</taxon>
        <taxon>Pezizomycotina</taxon>
        <taxon>Sordariomycetes</taxon>
        <taxon>Hypocreomycetidae</taxon>
        <taxon>Hypocreales</taxon>
        <taxon>Ophiocordycipitaceae</taxon>
        <taxon>Purpureocillium</taxon>
    </lineage>
</organism>
<dbReference type="PANTHER" id="PTHR38111">
    <property type="entry name" value="ZN(2)-C6 FUNGAL-TYPE DOMAIN-CONTAINING PROTEIN-RELATED"/>
    <property type="match status" value="1"/>
</dbReference>
<sequence length="481" mass="53110">MVNVSGRSKGCATCRQAKVKCDLAVPECQRCVRHGSRCPGPRTGALFVNAGPSHQLRPSTTSQQRKRGELVLARMVESAPCLSLLQPSRAAAFDQLFVSYFIQSFDQTRHVGSPGGRSAHWLDRLPAFLVEPGSMAPKLAIRAASMLSYGTAAQDASIQADAYTWYARALPALRAVLSGGTCKPPAMDGAVCSAVMLMHFETWAKTADQAWIPHVKGVCTMLEAAGPHSCRTGFMHHVFCHVRLQACVEAMSENVLHPFASPEWMTSPFELIPKTFFDELVDLLFLVQKCLTRATQLMRDDHGHSRTTDDALDMWIHEATSLQHLWRQQYVSFVQTPGGNDSKALEPLSSPTHCFHFRDVPYTTVSAAALTSLYHMVSLLLLRLRRQTCDTCIERHTRAILLAHDFVLCASGPSAEFGSIMMLLQLKMASLWGASLAERVAAESALRNRRTRSGGFMGVFDTQHGFFAELAAWVLSECRRV</sequence>
<keyword evidence="4" id="KW-1185">Reference proteome</keyword>
<dbReference type="CDD" id="cd00067">
    <property type="entry name" value="GAL4"/>
    <property type="match status" value="1"/>
</dbReference>
<protein>
    <recommendedName>
        <fullName evidence="2">Zn(2)-C6 fungal-type domain-containing protein</fullName>
    </recommendedName>
</protein>
<dbReference type="RefSeq" id="XP_047846557.1">
    <property type="nucleotide sequence ID" value="XM_047990550.1"/>
</dbReference>
<dbReference type="GeneID" id="72070861"/>
<feature type="domain" description="Zn(2)-C6 fungal-type" evidence="2">
    <location>
        <begin position="10"/>
        <end position="38"/>
    </location>
</feature>
<dbReference type="SUPFAM" id="SSF57701">
    <property type="entry name" value="Zn2/Cys6 DNA-binding domain"/>
    <property type="match status" value="1"/>
</dbReference>
<dbReference type="PROSITE" id="PS00463">
    <property type="entry name" value="ZN2_CY6_FUNGAL_1"/>
    <property type="match status" value="1"/>
</dbReference>
<dbReference type="OrthoDB" id="3525185at2759"/>
<dbReference type="Proteomes" id="UP000829364">
    <property type="component" value="Chromosome 9"/>
</dbReference>
<dbReference type="GO" id="GO:0008270">
    <property type="term" value="F:zinc ion binding"/>
    <property type="evidence" value="ECO:0007669"/>
    <property type="project" value="InterPro"/>
</dbReference>
<dbReference type="PANTHER" id="PTHR38111:SF9">
    <property type="entry name" value="ZN(2)-C6 FUNGAL-TYPE DOMAIN-CONTAINING PROTEIN"/>
    <property type="match status" value="1"/>
</dbReference>
<evidence type="ECO:0000313" key="4">
    <source>
        <dbReference type="Proteomes" id="UP000829364"/>
    </source>
</evidence>
<name>A0A9Q8VF69_9HYPO</name>
<reference evidence="3" key="1">
    <citation type="submission" date="2021-11" db="EMBL/GenBank/DDBJ databases">
        <title>Purpureocillium_takamizusanense_genome.</title>
        <authorList>
            <person name="Nguyen N.-H."/>
        </authorList>
    </citation>
    <scope>NUCLEOTIDE SEQUENCE</scope>
    <source>
        <strain evidence="3">PT3</strain>
    </source>
</reference>
<dbReference type="PROSITE" id="PS50048">
    <property type="entry name" value="ZN2_CY6_FUNGAL_2"/>
    <property type="match status" value="1"/>
</dbReference>
<keyword evidence="1" id="KW-0539">Nucleus</keyword>
<evidence type="ECO:0000313" key="3">
    <source>
        <dbReference type="EMBL" id="UNI23076.1"/>
    </source>
</evidence>
<proteinExistence type="predicted"/>
<dbReference type="Pfam" id="PF00172">
    <property type="entry name" value="Zn_clus"/>
    <property type="match status" value="1"/>
</dbReference>
<dbReference type="EMBL" id="CP086362">
    <property type="protein sequence ID" value="UNI23076.1"/>
    <property type="molecule type" value="Genomic_DNA"/>
</dbReference>